<proteinExistence type="predicted"/>
<feature type="transmembrane region" description="Helical" evidence="1">
    <location>
        <begin position="87"/>
        <end position="113"/>
    </location>
</feature>
<keyword evidence="1" id="KW-1133">Transmembrane helix</keyword>
<dbReference type="EMBL" id="BOMH01000019">
    <property type="protein sequence ID" value="GID64920.1"/>
    <property type="molecule type" value="Genomic_DNA"/>
</dbReference>
<evidence type="ECO:0000313" key="3">
    <source>
        <dbReference type="Proteomes" id="UP000619479"/>
    </source>
</evidence>
<comment type="caution">
    <text evidence="2">The sequence shown here is derived from an EMBL/GenBank/DDBJ whole genome shotgun (WGS) entry which is preliminary data.</text>
</comment>
<reference evidence="2" key="1">
    <citation type="submission" date="2021-01" db="EMBL/GenBank/DDBJ databases">
        <title>Whole genome shotgun sequence of Actinoplanes cyaneus NBRC 14990.</title>
        <authorList>
            <person name="Komaki H."/>
            <person name="Tamura T."/>
        </authorList>
    </citation>
    <scope>NUCLEOTIDE SEQUENCE</scope>
    <source>
        <strain evidence="2">NBRC 14990</strain>
    </source>
</reference>
<name>A0A919IF64_9ACTN</name>
<evidence type="ECO:0000313" key="2">
    <source>
        <dbReference type="EMBL" id="GID64920.1"/>
    </source>
</evidence>
<evidence type="ECO:0000256" key="1">
    <source>
        <dbReference type="SAM" id="Phobius"/>
    </source>
</evidence>
<keyword evidence="1" id="KW-0472">Membrane</keyword>
<accession>A0A919IF64</accession>
<organism evidence="2 3">
    <name type="scientific">Actinoplanes cyaneus</name>
    <dbReference type="NCBI Taxonomy" id="52696"/>
    <lineage>
        <taxon>Bacteria</taxon>
        <taxon>Bacillati</taxon>
        <taxon>Actinomycetota</taxon>
        <taxon>Actinomycetes</taxon>
        <taxon>Micromonosporales</taxon>
        <taxon>Micromonosporaceae</taxon>
        <taxon>Actinoplanes</taxon>
    </lineage>
</organism>
<dbReference type="AlphaFoldDB" id="A0A919IF64"/>
<keyword evidence="1" id="KW-0812">Transmembrane</keyword>
<gene>
    <name evidence="2" type="ORF">Acy02nite_28010</name>
</gene>
<sequence>MATSPSAPPVAAVPAVRRHLIVLPRGRPVPSVSRRHLIAIPRARPAARPAGAGAVADVLMTIPGPGAGVRMTIPLAVGERPRRDSHAVLAVVLSLTALAVLCCGAMVTLMQLAGVDGRR</sequence>
<dbReference type="Proteomes" id="UP000619479">
    <property type="component" value="Unassembled WGS sequence"/>
</dbReference>
<keyword evidence="3" id="KW-1185">Reference proteome</keyword>
<protein>
    <submittedName>
        <fullName evidence="2">Uncharacterized protein</fullName>
    </submittedName>
</protein>